<dbReference type="Gene3D" id="3.60.15.10">
    <property type="entry name" value="Ribonuclease Z/Hydroxyacylglutathione hydrolase-like"/>
    <property type="match status" value="1"/>
</dbReference>
<evidence type="ECO:0000259" key="1">
    <source>
        <dbReference type="SMART" id="SM00849"/>
    </source>
</evidence>
<dbReference type="InterPro" id="IPR036866">
    <property type="entry name" value="RibonucZ/Hydroxyglut_hydro"/>
</dbReference>
<evidence type="ECO:0000313" key="3">
    <source>
        <dbReference type="Proteomes" id="UP001407405"/>
    </source>
</evidence>
<protein>
    <submittedName>
        <fullName evidence="2">MBL fold metallo-hydrolase</fullName>
    </submittedName>
</protein>
<proteinExistence type="predicted"/>
<evidence type="ECO:0000313" key="2">
    <source>
        <dbReference type="EMBL" id="MEN1760117.1"/>
    </source>
</evidence>
<dbReference type="InterPro" id="IPR001279">
    <property type="entry name" value="Metallo-B-lactamas"/>
</dbReference>
<dbReference type="PANTHER" id="PTHR47619:SF1">
    <property type="entry name" value="EXODEOXYRIBONUCLEASE WALJ"/>
    <property type="match status" value="1"/>
</dbReference>
<dbReference type="EMBL" id="JBCITM010000005">
    <property type="protein sequence ID" value="MEN1760117.1"/>
    <property type="molecule type" value="Genomic_DNA"/>
</dbReference>
<dbReference type="SMART" id="SM00849">
    <property type="entry name" value="Lactamase_B"/>
    <property type="match status" value="1"/>
</dbReference>
<dbReference type="PANTHER" id="PTHR47619">
    <property type="entry name" value="METALLO-HYDROLASE YYCJ-RELATED"/>
    <property type="match status" value="1"/>
</dbReference>
<comment type="caution">
    <text evidence="2">The sequence shown here is derived from an EMBL/GenBank/DDBJ whole genome shotgun (WGS) entry which is preliminary data.</text>
</comment>
<keyword evidence="3" id="KW-1185">Reference proteome</keyword>
<organism evidence="2 3">
    <name type="scientific">Anoxynatronum sibiricum</name>
    <dbReference type="NCBI Taxonomy" id="210623"/>
    <lineage>
        <taxon>Bacteria</taxon>
        <taxon>Bacillati</taxon>
        <taxon>Bacillota</taxon>
        <taxon>Clostridia</taxon>
        <taxon>Eubacteriales</taxon>
        <taxon>Clostridiaceae</taxon>
        <taxon>Anoxynatronum</taxon>
    </lineage>
</organism>
<feature type="domain" description="Metallo-beta-lactamase" evidence="1">
    <location>
        <begin position="13"/>
        <end position="178"/>
    </location>
</feature>
<reference evidence="2 3" key="1">
    <citation type="submission" date="2024-04" db="EMBL/GenBank/DDBJ databases">
        <title>Genome sequencing and metabolic network reconstruction of aminoacids and betaine degradation by Anoxynatronum sibiricum.</title>
        <authorList>
            <person name="Detkova E.N."/>
            <person name="Boltjanskaja Y.V."/>
            <person name="Mardanov A.V."/>
            <person name="Kevbrin V."/>
        </authorList>
    </citation>
    <scope>NUCLEOTIDE SEQUENCE [LARGE SCALE GENOMIC DNA]</scope>
    <source>
        <strain evidence="2 3">Z-7981</strain>
    </source>
</reference>
<accession>A0ABU9VSI2</accession>
<dbReference type="RefSeq" id="WP_343185436.1">
    <property type="nucleotide sequence ID" value="NZ_JBCITM010000005.1"/>
</dbReference>
<dbReference type="InterPro" id="IPR052533">
    <property type="entry name" value="WalJ/YycJ-like"/>
</dbReference>
<dbReference type="Proteomes" id="UP001407405">
    <property type="component" value="Unassembled WGS sequence"/>
</dbReference>
<dbReference type="Pfam" id="PF12706">
    <property type="entry name" value="Lactamase_B_2"/>
    <property type="match status" value="1"/>
</dbReference>
<gene>
    <name evidence="2" type="ORF">AAIG11_06515</name>
</gene>
<sequence length="268" mass="29207">MKTLFCTLASGSSGNCHLFSNNGEALLIDAGLSGKQIQQRLTDVSVDPARLTGILISHEHQDHIQGAGILSRRFDLPIYANAATWEAMAHKLGKIKPEHQRIFDSEKPFTVGGMGIIPYHLSHDAAEPVGFVMETGKVKVCIATDLGQIPTTLMKTVENADLVIMESNHDVDMLQVGHYPYPLKRRIMSDLGHLSNEAAGMAVVDMVRNNVKSVLLAHLSRENNFPALALSTVTGILAENGMVPGRDLELNLSVREHVSCLYRFATGT</sequence>
<dbReference type="SUPFAM" id="SSF56281">
    <property type="entry name" value="Metallo-hydrolase/oxidoreductase"/>
    <property type="match status" value="1"/>
</dbReference>
<name>A0ABU9VSI2_9CLOT</name>